<feature type="signal peptide" evidence="1">
    <location>
        <begin position="1"/>
        <end position="20"/>
    </location>
</feature>
<dbReference type="InterPro" id="IPR011659">
    <property type="entry name" value="WD40"/>
</dbReference>
<evidence type="ECO:0000256" key="1">
    <source>
        <dbReference type="SAM" id="SignalP"/>
    </source>
</evidence>
<sequence length="640" mass="71634">MKKHIYVFCIFPVLMLFATAWNPIPHTSPEDEGKAERLTYMADSLRREYRFQEALQFYRAAASRILEARTDSASGFSAADSILMDSIEAGRVMAENGMSMKQYVSEPVVVARHVFSIDDFYLFYPMEDSSWRAVPNQLDSVAGHRFVKATYIPEGSTDIYFSAQDRSGVRNIYHTGLEDSLWTVPSLLDESLTSSGDEIFPVLSQDGNTLYFASSGLYGVGGYDLYKSEWDASLGTWGTPENLGFPYSSPYDDLLYFNDPEGKYTLFASNRDCPADSVAVYVLEYDSMPVRRQVEDPQRIEAIASLVPVNDPSKMDADAAVQEDFHGNADMIRYMDRMNRVRSLRDSVALYGQELEEKRNQLSVSVDPDEKERLAAEIVAREKKIPALQDSLAEASGRLQQIEMEFLFNGVVIDPDKVMAQADREVVGTAANYVFSKCSSGKPLDIKVARPEVKFDYSFMVLPEGRFAQDNSIPDGIVYQIQMFLLSSPATVSQLKGLSPVFSEKTPTGKYIYRVGLFRTYNVVLANLNTVKRLGFRSAFIVAFNDGEQLSVHKARELEAGLREREARYQVRIVSPGEALPDITLKAIRQVTDRDIAKAVEDGKTVFLVGPLDSEADAGKLCTMVRISGIDEVETVKIEN</sequence>
<dbReference type="Pfam" id="PF07676">
    <property type="entry name" value="PD40"/>
    <property type="match status" value="1"/>
</dbReference>
<organism evidence="2 3">
    <name type="scientific">Candidatus Cryptobacteroides faecipullorum</name>
    <dbReference type="NCBI Taxonomy" id="2840764"/>
    <lineage>
        <taxon>Bacteria</taxon>
        <taxon>Pseudomonadati</taxon>
        <taxon>Bacteroidota</taxon>
        <taxon>Bacteroidia</taxon>
        <taxon>Bacteroidales</taxon>
        <taxon>Candidatus Cryptobacteroides</taxon>
    </lineage>
</organism>
<evidence type="ECO:0000313" key="2">
    <source>
        <dbReference type="EMBL" id="MBO8466680.1"/>
    </source>
</evidence>
<dbReference type="SUPFAM" id="SSF82171">
    <property type="entry name" value="DPP6 N-terminal domain-like"/>
    <property type="match status" value="1"/>
</dbReference>
<dbReference type="Proteomes" id="UP000823660">
    <property type="component" value="Unassembled WGS sequence"/>
</dbReference>
<name>A0A9D9I6N8_9BACT</name>
<comment type="caution">
    <text evidence="2">The sequence shown here is derived from an EMBL/GenBank/DDBJ whole genome shotgun (WGS) entry which is preliminary data.</text>
</comment>
<accession>A0A9D9I6N8</accession>
<feature type="chain" id="PRO_5039007941" evidence="1">
    <location>
        <begin position="21"/>
        <end position="640"/>
    </location>
</feature>
<reference evidence="2" key="2">
    <citation type="journal article" date="2021" name="PeerJ">
        <title>Extensive microbial diversity within the chicken gut microbiome revealed by metagenomics and culture.</title>
        <authorList>
            <person name="Gilroy R."/>
            <person name="Ravi A."/>
            <person name="Getino M."/>
            <person name="Pursley I."/>
            <person name="Horton D.L."/>
            <person name="Alikhan N.F."/>
            <person name="Baker D."/>
            <person name="Gharbi K."/>
            <person name="Hall N."/>
            <person name="Watson M."/>
            <person name="Adriaenssens E.M."/>
            <person name="Foster-Nyarko E."/>
            <person name="Jarju S."/>
            <person name="Secka A."/>
            <person name="Antonio M."/>
            <person name="Oren A."/>
            <person name="Chaudhuri R.R."/>
            <person name="La Ragione R."/>
            <person name="Hildebrand F."/>
            <person name="Pallen M.J."/>
        </authorList>
    </citation>
    <scope>NUCLEOTIDE SEQUENCE</scope>
    <source>
        <strain evidence="2">B1-15692</strain>
    </source>
</reference>
<proteinExistence type="predicted"/>
<evidence type="ECO:0000313" key="3">
    <source>
        <dbReference type="Proteomes" id="UP000823660"/>
    </source>
</evidence>
<gene>
    <name evidence="2" type="ORF">IAB99_02815</name>
</gene>
<reference evidence="2" key="1">
    <citation type="submission" date="2020-10" db="EMBL/GenBank/DDBJ databases">
        <authorList>
            <person name="Gilroy R."/>
        </authorList>
    </citation>
    <scope>NUCLEOTIDE SEQUENCE</scope>
    <source>
        <strain evidence="2">B1-15692</strain>
    </source>
</reference>
<keyword evidence="1" id="KW-0732">Signal</keyword>
<dbReference type="EMBL" id="JADIMH010000015">
    <property type="protein sequence ID" value="MBO8466680.1"/>
    <property type="molecule type" value="Genomic_DNA"/>
</dbReference>
<dbReference type="AlphaFoldDB" id="A0A9D9I6N8"/>
<protein>
    <submittedName>
        <fullName evidence="2">PD40 domain-containing protein</fullName>
    </submittedName>
</protein>